<dbReference type="Proteomes" id="UP001166251">
    <property type="component" value="Unassembled WGS sequence"/>
</dbReference>
<comment type="caution">
    <text evidence="1">The sequence shown here is derived from an EMBL/GenBank/DDBJ whole genome shotgun (WGS) entry which is preliminary data.</text>
</comment>
<proteinExistence type="predicted"/>
<evidence type="ECO:0000313" key="1">
    <source>
        <dbReference type="EMBL" id="MBW8191608.1"/>
    </source>
</evidence>
<dbReference type="EMBL" id="JAHZSS010000013">
    <property type="protein sequence ID" value="MBW8191608.1"/>
    <property type="molecule type" value="Genomic_DNA"/>
</dbReference>
<keyword evidence="2" id="KW-1185">Reference proteome</keyword>
<organism evidence="1 2">
    <name type="scientific">Neiella holothuriorum</name>
    <dbReference type="NCBI Taxonomy" id="2870530"/>
    <lineage>
        <taxon>Bacteria</taxon>
        <taxon>Pseudomonadati</taxon>
        <taxon>Pseudomonadota</taxon>
        <taxon>Gammaproteobacteria</taxon>
        <taxon>Alteromonadales</taxon>
        <taxon>Echinimonadaceae</taxon>
        <taxon>Neiella</taxon>
    </lineage>
</organism>
<accession>A0ABS7EH00</accession>
<protein>
    <submittedName>
        <fullName evidence="1">Uncharacterized protein</fullName>
    </submittedName>
</protein>
<sequence>MSDSPIKQIFDYARWAPSGDNVQNWQFEFVNDLEAIIHGHDESDWLVYDKKGNASKLALGCLLETLEIAALQQGFSTQIELVENRFGKQPTDEAYSSHPTFKVNLSASEPAVQPLFSSIKTRTVQRKLMSRSGLSPLDKQALEQSLPTGYSVIWLDSVDDKKQIAKLMYGNATTRYLMREGYDTHSRIIEFTAKKNDGSPNQLANSEFSKNKIPAKALGLDPLTVIMMEWVLASWDRFHFVATYLAGTVWPKLIMDYMTAICCGTHFVIIAEQEPKTLEDYVNAGRAVQRFWLQSDIVQLGFQPEQTPIIFSEYIRDGVSFTTDVKANTNAQKMDTELKQMLGVDTVNRAVFMGRLGHSNPVQYRSVRKSLEELEIK</sequence>
<gene>
    <name evidence="1" type="ORF">K0504_11220</name>
</gene>
<dbReference type="Gene3D" id="3.40.109.10">
    <property type="entry name" value="NADH Oxidase"/>
    <property type="match status" value="1"/>
</dbReference>
<reference evidence="1" key="1">
    <citation type="submission" date="2021-07" db="EMBL/GenBank/DDBJ databases">
        <title>Neiella marina sp. nov., isolated from the intestinal content of sea cucumber Apostichopus japonicus.</title>
        <authorList>
            <person name="Bai X."/>
        </authorList>
    </citation>
    <scope>NUCLEOTIDE SEQUENCE</scope>
    <source>
        <strain evidence="1">126</strain>
    </source>
</reference>
<dbReference type="InterPro" id="IPR000415">
    <property type="entry name" value="Nitroreductase-like"/>
</dbReference>
<evidence type="ECO:0000313" key="2">
    <source>
        <dbReference type="Proteomes" id="UP001166251"/>
    </source>
</evidence>
<name>A0ABS7EH00_9GAMM</name>
<dbReference type="SUPFAM" id="SSF55469">
    <property type="entry name" value="FMN-dependent nitroreductase-like"/>
    <property type="match status" value="1"/>
</dbReference>
<dbReference type="RefSeq" id="WP_220104291.1">
    <property type="nucleotide sequence ID" value="NZ_JAHZSS010000013.1"/>
</dbReference>